<proteinExistence type="predicted"/>
<keyword evidence="3" id="KW-1185">Reference proteome</keyword>
<dbReference type="Gramene" id="PNW88052">
    <property type="protein sequence ID" value="PNW88052"/>
    <property type="gene ID" value="CHLRE_01g012175v5"/>
</dbReference>
<feature type="region of interest" description="Disordered" evidence="1">
    <location>
        <begin position="37"/>
        <end position="60"/>
    </location>
</feature>
<dbReference type="GeneID" id="5715048"/>
<reference evidence="2 3" key="1">
    <citation type="journal article" date="2007" name="Science">
        <title>The Chlamydomonas genome reveals the evolution of key animal and plant functions.</title>
        <authorList>
            <person name="Merchant S.S."/>
            <person name="Prochnik S.E."/>
            <person name="Vallon O."/>
            <person name="Harris E.H."/>
            <person name="Karpowicz S.J."/>
            <person name="Witman G.B."/>
            <person name="Terry A."/>
            <person name="Salamov A."/>
            <person name="Fritz-Laylin L.K."/>
            <person name="Marechal-Drouard L."/>
            <person name="Marshall W.F."/>
            <person name="Qu L.H."/>
            <person name="Nelson D.R."/>
            <person name="Sanderfoot A.A."/>
            <person name="Spalding M.H."/>
            <person name="Kapitonov V.V."/>
            <person name="Ren Q."/>
            <person name="Ferris P."/>
            <person name="Lindquist E."/>
            <person name="Shapiro H."/>
            <person name="Lucas S.M."/>
            <person name="Grimwood J."/>
            <person name="Schmutz J."/>
            <person name="Cardol P."/>
            <person name="Cerutti H."/>
            <person name="Chanfreau G."/>
            <person name="Chen C.L."/>
            <person name="Cognat V."/>
            <person name="Croft M.T."/>
            <person name="Dent R."/>
            <person name="Dutcher S."/>
            <person name="Fernandez E."/>
            <person name="Fukuzawa H."/>
            <person name="Gonzalez-Ballester D."/>
            <person name="Gonzalez-Halphen D."/>
            <person name="Hallmann A."/>
            <person name="Hanikenne M."/>
            <person name="Hippler M."/>
            <person name="Inwood W."/>
            <person name="Jabbari K."/>
            <person name="Kalanon M."/>
            <person name="Kuras R."/>
            <person name="Lefebvre P.A."/>
            <person name="Lemaire S.D."/>
            <person name="Lobanov A.V."/>
            <person name="Lohr M."/>
            <person name="Manuell A."/>
            <person name="Meier I."/>
            <person name="Mets L."/>
            <person name="Mittag M."/>
            <person name="Mittelmeier T."/>
            <person name="Moroney J.V."/>
            <person name="Moseley J."/>
            <person name="Napoli C."/>
            <person name="Nedelcu A.M."/>
            <person name="Niyogi K."/>
            <person name="Novoselov S.V."/>
            <person name="Paulsen I.T."/>
            <person name="Pazour G."/>
            <person name="Purton S."/>
            <person name="Ral J.P."/>
            <person name="Riano-Pachon D.M."/>
            <person name="Riekhof W."/>
            <person name="Rymarquis L."/>
            <person name="Schroda M."/>
            <person name="Stern D."/>
            <person name="Umen J."/>
            <person name="Willows R."/>
            <person name="Wilson N."/>
            <person name="Zimmer S.L."/>
            <person name="Allmer J."/>
            <person name="Balk J."/>
            <person name="Bisova K."/>
            <person name="Chen C.J."/>
            <person name="Elias M."/>
            <person name="Gendler K."/>
            <person name="Hauser C."/>
            <person name="Lamb M.R."/>
            <person name="Ledford H."/>
            <person name="Long J.C."/>
            <person name="Minagawa J."/>
            <person name="Page M.D."/>
            <person name="Pan J."/>
            <person name="Pootakham W."/>
            <person name="Roje S."/>
            <person name="Rose A."/>
            <person name="Stahlberg E."/>
            <person name="Terauchi A.M."/>
            <person name="Yang P."/>
            <person name="Ball S."/>
            <person name="Bowler C."/>
            <person name="Dieckmann C.L."/>
            <person name="Gladyshev V.N."/>
            <person name="Green P."/>
            <person name="Jorgensen R."/>
            <person name="Mayfield S."/>
            <person name="Mueller-Roeber B."/>
            <person name="Rajamani S."/>
            <person name="Sayre R.T."/>
            <person name="Brokstein P."/>
            <person name="Dubchak I."/>
            <person name="Goodstein D."/>
            <person name="Hornick L."/>
            <person name="Huang Y.W."/>
            <person name="Jhaveri J."/>
            <person name="Luo Y."/>
            <person name="Martinez D."/>
            <person name="Ngau W.C."/>
            <person name="Otillar B."/>
            <person name="Poliakov A."/>
            <person name="Porter A."/>
            <person name="Szajkowski L."/>
            <person name="Werner G."/>
            <person name="Zhou K."/>
            <person name="Grigoriev I.V."/>
            <person name="Rokhsar D.S."/>
            <person name="Grossman A.R."/>
        </authorList>
    </citation>
    <scope>NUCLEOTIDE SEQUENCE [LARGE SCALE GENOMIC DNA]</scope>
    <source>
        <strain evidence="3">CC-503</strain>
    </source>
</reference>
<evidence type="ECO:0000313" key="2">
    <source>
        <dbReference type="EMBL" id="PNW88052.1"/>
    </source>
</evidence>
<gene>
    <name evidence="2" type="ORF">CHLRE_01g012175v5</name>
</gene>
<dbReference type="AlphaFoldDB" id="A0A2K3E5I8"/>
<dbReference type="Proteomes" id="UP000006906">
    <property type="component" value="Chromosome 1"/>
</dbReference>
<organism evidence="2 3">
    <name type="scientific">Chlamydomonas reinhardtii</name>
    <name type="common">Chlamydomonas smithii</name>
    <dbReference type="NCBI Taxonomy" id="3055"/>
    <lineage>
        <taxon>Eukaryota</taxon>
        <taxon>Viridiplantae</taxon>
        <taxon>Chlorophyta</taxon>
        <taxon>core chlorophytes</taxon>
        <taxon>Chlorophyceae</taxon>
        <taxon>CS clade</taxon>
        <taxon>Chlamydomonadales</taxon>
        <taxon>Chlamydomonadaceae</taxon>
        <taxon>Chlamydomonas</taxon>
    </lineage>
</organism>
<protein>
    <submittedName>
        <fullName evidence="2">Uncharacterized protein</fullName>
    </submittedName>
</protein>
<name>A0A2K3E5I8_CHLRE</name>
<evidence type="ECO:0000256" key="1">
    <source>
        <dbReference type="SAM" id="MobiDB-lite"/>
    </source>
</evidence>
<dbReference type="InParanoid" id="A0A2K3E5I8"/>
<evidence type="ECO:0000313" key="3">
    <source>
        <dbReference type="Proteomes" id="UP000006906"/>
    </source>
</evidence>
<dbReference type="KEGG" id="cre:CHLRE_01g012175v5"/>
<sequence>MSQAGMLNQDEPILIAASKWPPPGIWDRLETAPSCSEAAAAAGPAATLPPPEGRQPHCYG</sequence>
<accession>A0A2K3E5I8</accession>
<dbReference type="EMBL" id="CM008962">
    <property type="protein sequence ID" value="PNW88052.1"/>
    <property type="molecule type" value="Genomic_DNA"/>
</dbReference>
<feature type="compositionally biased region" description="Low complexity" evidence="1">
    <location>
        <begin position="37"/>
        <end position="46"/>
    </location>
</feature>
<dbReference type="RefSeq" id="XP_001689880.2">
    <property type="nucleotide sequence ID" value="XM_001689828.2"/>
</dbReference>